<dbReference type="EMBL" id="CP096661">
    <property type="protein sequence ID" value="UPV76848.1"/>
    <property type="molecule type" value="Genomic_DNA"/>
</dbReference>
<feature type="transmembrane region" description="Helical" evidence="2">
    <location>
        <begin position="185"/>
        <end position="206"/>
    </location>
</feature>
<proteinExistence type="predicted"/>
<feature type="region of interest" description="Disordered" evidence="1">
    <location>
        <begin position="361"/>
        <end position="383"/>
    </location>
</feature>
<evidence type="ECO:0000256" key="2">
    <source>
        <dbReference type="SAM" id="Phobius"/>
    </source>
</evidence>
<accession>A0A8U0I0Y5</accession>
<dbReference type="InterPro" id="IPR011674">
    <property type="entry name" value="DUF1616"/>
</dbReference>
<protein>
    <submittedName>
        <fullName evidence="4">DUF1616 domain-containing protein</fullName>
    </submittedName>
</protein>
<feature type="transmembrane region" description="Helical" evidence="2">
    <location>
        <begin position="36"/>
        <end position="56"/>
    </location>
</feature>
<dbReference type="Proteomes" id="UP000830729">
    <property type="component" value="Plasmid unnamed2"/>
</dbReference>
<reference evidence="4 5" key="1">
    <citation type="submission" date="2022-04" db="EMBL/GenBank/DDBJ databases">
        <title>Diverse halophilic archaea isolated from saline environments.</title>
        <authorList>
            <person name="Cui H.-L."/>
        </authorList>
    </citation>
    <scope>NUCLEOTIDE SEQUENCE [LARGE SCALE GENOMIC DNA]</scope>
    <source>
        <strain evidence="4 5">XZYJT49</strain>
        <plasmid evidence="4 5">unnamed2</plasmid>
    </source>
</reference>
<dbReference type="AlphaFoldDB" id="A0A8U0I0Y5"/>
<feature type="transmembrane region" description="Helical" evidence="2">
    <location>
        <begin position="12"/>
        <end position="30"/>
    </location>
</feature>
<keyword evidence="2" id="KW-0812">Transmembrane</keyword>
<dbReference type="RefSeq" id="WP_248652881.1">
    <property type="nucleotide sequence ID" value="NZ_CP096661.1"/>
</dbReference>
<evidence type="ECO:0000259" key="3">
    <source>
        <dbReference type="Pfam" id="PF07760"/>
    </source>
</evidence>
<dbReference type="Pfam" id="PF07760">
    <property type="entry name" value="DUF1616"/>
    <property type="match status" value="1"/>
</dbReference>
<keyword evidence="2" id="KW-1133">Transmembrane helix</keyword>
<keyword evidence="4" id="KW-0614">Plasmid</keyword>
<feature type="domain" description="DUF1616" evidence="3">
    <location>
        <begin position="14"/>
        <end position="359"/>
    </location>
</feature>
<gene>
    <name evidence="4" type="ORF">M0R89_20485</name>
</gene>
<feature type="transmembrane region" description="Helical" evidence="2">
    <location>
        <begin position="92"/>
        <end position="112"/>
    </location>
</feature>
<feature type="compositionally biased region" description="Polar residues" evidence="1">
    <location>
        <begin position="163"/>
        <end position="180"/>
    </location>
</feature>
<evidence type="ECO:0000256" key="1">
    <source>
        <dbReference type="SAM" id="MobiDB-lite"/>
    </source>
</evidence>
<name>A0A8U0I0Y5_9EURY</name>
<dbReference type="KEGG" id="halx:M0R89_20485"/>
<evidence type="ECO:0000313" key="5">
    <source>
        <dbReference type="Proteomes" id="UP000830729"/>
    </source>
</evidence>
<keyword evidence="5" id="KW-1185">Reference proteome</keyword>
<sequence>MESRPARGYLDLLVAFGLLAAAAAATALSLDGIARFVLLIPTVVFLPGYAVVALVYPTRGSPPEESTIGPTGTGLRTAFSRGDHGIGGVERVVLAVLWTVIVVPAVALAVHFSPFPIAARPIQVGVFGATAVLLVCAAVSRARQSPDDRFAPGVPSPSDLFGESSSGFRTGSPTLGTPSKASRPWSGILVAVSLLVLASSVGYALVAPPADEGFTELYVQSGNVTDETTALYPSTLTRGRSQPLDFAVVNREGSTVEYGYAVELQRVERSGAAGANASVADDGSAGTKGANDSVEVVAETEVDRGSFELAAGETRNLTAQITPQATGDDLRIVVLVYRGDPPQDPSLDTAYRSLRLPVEVAAGGDGANGSAARRTPRVPRGDG</sequence>
<evidence type="ECO:0000313" key="4">
    <source>
        <dbReference type="EMBL" id="UPV76848.1"/>
    </source>
</evidence>
<dbReference type="GeneID" id="72187630"/>
<organism evidence="4 5">
    <name type="scientific">Halorussus limi</name>
    <dbReference type="NCBI Taxonomy" id="2938695"/>
    <lineage>
        <taxon>Archaea</taxon>
        <taxon>Methanobacteriati</taxon>
        <taxon>Methanobacteriota</taxon>
        <taxon>Stenosarchaea group</taxon>
        <taxon>Halobacteria</taxon>
        <taxon>Halobacteriales</taxon>
        <taxon>Haladaptataceae</taxon>
        <taxon>Halorussus</taxon>
    </lineage>
</organism>
<feature type="region of interest" description="Disordered" evidence="1">
    <location>
        <begin position="145"/>
        <end position="182"/>
    </location>
</feature>
<geneLocation type="plasmid" evidence="4 5">
    <name>unnamed2</name>
</geneLocation>
<keyword evidence="2" id="KW-0472">Membrane</keyword>
<feature type="transmembrane region" description="Helical" evidence="2">
    <location>
        <begin position="118"/>
        <end position="139"/>
    </location>
</feature>